<evidence type="ECO:0000256" key="4">
    <source>
        <dbReference type="ARBA" id="ARBA00022490"/>
    </source>
</evidence>
<name>A0ABU5ZXN9_9FLAO</name>
<comment type="caution">
    <text evidence="11">The sequence shown here is derived from an EMBL/GenBank/DDBJ whole genome shotgun (WGS) entry which is preliminary data.</text>
</comment>
<dbReference type="Pfam" id="PF02367">
    <property type="entry name" value="TsaE"/>
    <property type="match status" value="1"/>
</dbReference>
<keyword evidence="6" id="KW-0479">Metal-binding</keyword>
<dbReference type="NCBIfam" id="TIGR00150">
    <property type="entry name" value="T6A_YjeE"/>
    <property type="match status" value="1"/>
</dbReference>
<dbReference type="PANTHER" id="PTHR33540">
    <property type="entry name" value="TRNA THREONYLCARBAMOYLADENOSINE BIOSYNTHESIS PROTEIN TSAE"/>
    <property type="match status" value="1"/>
</dbReference>
<dbReference type="InterPro" id="IPR003442">
    <property type="entry name" value="T6A_TsaE"/>
</dbReference>
<reference evidence="11 12" key="1">
    <citation type="journal article" date="2013" name="Int. J. Syst. Evol. Microbiol.">
        <title>Aquimarina gracilis sp. nov., isolated from the gut microflora of a mussel, Mytilus coruscus, and emended description of Aquimarina spongiae.</title>
        <authorList>
            <person name="Park S.C."/>
            <person name="Choe H.N."/>
            <person name="Baik K.S."/>
            <person name="Seong C.N."/>
        </authorList>
    </citation>
    <scope>NUCLEOTIDE SEQUENCE [LARGE SCALE GENOMIC DNA]</scope>
    <source>
        <strain evidence="11 12">PSC32</strain>
    </source>
</reference>
<evidence type="ECO:0000313" key="12">
    <source>
        <dbReference type="Proteomes" id="UP001327027"/>
    </source>
</evidence>
<evidence type="ECO:0000256" key="8">
    <source>
        <dbReference type="ARBA" id="ARBA00022840"/>
    </source>
</evidence>
<evidence type="ECO:0000256" key="6">
    <source>
        <dbReference type="ARBA" id="ARBA00022723"/>
    </source>
</evidence>
<dbReference type="SUPFAM" id="SSF52540">
    <property type="entry name" value="P-loop containing nucleoside triphosphate hydrolases"/>
    <property type="match status" value="1"/>
</dbReference>
<dbReference type="Proteomes" id="UP001327027">
    <property type="component" value="Unassembled WGS sequence"/>
</dbReference>
<sequence length="136" mass="15634">MTIEYTLKDLPDVAQKILSNVKSKIVLFDASMGVGKTTLIKEICKQLGVKDVISSPTYSLVNEYHGDQGLVYHFDFYRIEDEEEAYHIGFEEYLDSGNWVFIEWPEKVHNLLPNQVSLIKIELSDNGNRALTYKMV</sequence>
<dbReference type="Gene3D" id="3.40.50.300">
    <property type="entry name" value="P-loop containing nucleotide triphosphate hydrolases"/>
    <property type="match status" value="1"/>
</dbReference>
<keyword evidence="8" id="KW-0067">ATP-binding</keyword>
<evidence type="ECO:0000256" key="2">
    <source>
        <dbReference type="ARBA" id="ARBA00007599"/>
    </source>
</evidence>
<dbReference type="RefSeq" id="WP_324180664.1">
    <property type="nucleotide sequence ID" value="NZ_BAABAW010000006.1"/>
</dbReference>
<dbReference type="PANTHER" id="PTHR33540:SF2">
    <property type="entry name" value="TRNA THREONYLCARBAMOYLADENOSINE BIOSYNTHESIS PROTEIN TSAE"/>
    <property type="match status" value="1"/>
</dbReference>
<evidence type="ECO:0000313" key="11">
    <source>
        <dbReference type="EMBL" id="MEB3346636.1"/>
    </source>
</evidence>
<evidence type="ECO:0000256" key="3">
    <source>
        <dbReference type="ARBA" id="ARBA00019010"/>
    </source>
</evidence>
<evidence type="ECO:0000256" key="1">
    <source>
        <dbReference type="ARBA" id="ARBA00004496"/>
    </source>
</evidence>
<comment type="subcellular location">
    <subcellularLocation>
        <location evidence="1">Cytoplasm</location>
    </subcellularLocation>
</comment>
<comment type="similarity">
    <text evidence="2">Belongs to the TsaE family.</text>
</comment>
<evidence type="ECO:0000256" key="7">
    <source>
        <dbReference type="ARBA" id="ARBA00022741"/>
    </source>
</evidence>
<accession>A0ABU5ZXN9</accession>
<keyword evidence="9" id="KW-0460">Magnesium</keyword>
<proteinExistence type="inferred from homology"/>
<evidence type="ECO:0000256" key="10">
    <source>
        <dbReference type="ARBA" id="ARBA00032441"/>
    </source>
</evidence>
<keyword evidence="4" id="KW-0963">Cytoplasm</keyword>
<protein>
    <recommendedName>
        <fullName evidence="3">tRNA threonylcarbamoyladenosine biosynthesis protein TsaE</fullName>
    </recommendedName>
    <alternativeName>
        <fullName evidence="10">t(6)A37 threonylcarbamoyladenosine biosynthesis protein TsaE</fullName>
    </alternativeName>
</protein>
<evidence type="ECO:0000256" key="5">
    <source>
        <dbReference type="ARBA" id="ARBA00022694"/>
    </source>
</evidence>
<keyword evidence="5" id="KW-0819">tRNA processing</keyword>
<organism evidence="11 12">
    <name type="scientific">Aquimarina gracilis</name>
    <dbReference type="NCBI Taxonomy" id="874422"/>
    <lineage>
        <taxon>Bacteria</taxon>
        <taxon>Pseudomonadati</taxon>
        <taxon>Bacteroidota</taxon>
        <taxon>Flavobacteriia</taxon>
        <taxon>Flavobacteriales</taxon>
        <taxon>Flavobacteriaceae</taxon>
        <taxon>Aquimarina</taxon>
    </lineage>
</organism>
<dbReference type="EMBL" id="JAYKLX010000006">
    <property type="protein sequence ID" value="MEB3346636.1"/>
    <property type="molecule type" value="Genomic_DNA"/>
</dbReference>
<evidence type="ECO:0000256" key="9">
    <source>
        <dbReference type="ARBA" id="ARBA00022842"/>
    </source>
</evidence>
<keyword evidence="7" id="KW-0547">Nucleotide-binding</keyword>
<keyword evidence="12" id="KW-1185">Reference proteome</keyword>
<gene>
    <name evidence="11" type="primary">tsaE</name>
    <name evidence="11" type="ORF">U6A24_14250</name>
</gene>
<dbReference type="InterPro" id="IPR027417">
    <property type="entry name" value="P-loop_NTPase"/>
</dbReference>